<keyword evidence="2" id="KW-1185">Reference proteome</keyword>
<sequence>MFYIDLIFPSVVKEDLVGIQGIVVPFCCEGRPGGGSRFPSIMKENLVGIQGVVVPFCCEGRPGGGSRVL</sequence>
<name>A0A843W8R3_COLES</name>
<dbReference type="EMBL" id="NMUH01003015">
    <property type="protein sequence ID" value="MQM03338.1"/>
    <property type="molecule type" value="Genomic_DNA"/>
</dbReference>
<reference evidence="1" key="1">
    <citation type="submission" date="2017-07" db="EMBL/GenBank/DDBJ databases">
        <title>Taro Niue Genome Assembly and Annotation.</title>
        <authorList>
            <person name="Atibalentja N."/>
            <person name="Keating K."/>
            <person name="Fields C.J."/>
        </authorList>
    </citation>
    <scope>NUCLEOTIDE SEQUENCE</scope>
    <source>
        <strain evidence="1">Niue_2</strain>
        <tissue evidence="1">Leaf</tissue>
    </source>
</reference>
<organism evidence="1 2">
    <name type="scientific">Colocasia esculenta</name>
    <name type="common">Wild taro</name>
    <name type="synonym">Arum esculentum</name>
    <dbReference type="NCBI Taxonomy" id="4460"/>
    <lineage>
        <taxon>Eukaryota</taxon>
        <taxon>Viridiplantae</taxon>
        <taxon>Streptophyta</taxon>
        <taxon>Embryophyta</taxon>
        <taxon>Tracheophyta</taxon>
        <taxon>Spermatophyta</taxon>
        <taxon>Magnoliopsida</taxon>
        <taxon>Liliopsida</taxon>
        <taxon>Araceae</taxon>
        <taxon>Aroideae</taxon>
        <taxon>Colocasieae</taxon>
        <taxon>Colocasia</taxon>
    </lineage>
</organism>
<accession>A0A843W8R3</accession>
<protein>
    <submittedName>
        <fullName evidence="1">Uncharacterized protein</fullName>
    </submittedName>
</protein>
<dbReference type="AlphaFoldDB" id="A0A843W8R3"/>
<gene>
    <name evidence="1" type="ORF">Taro_036119</name>
</gene>
<evidence type="ECO:0000313" key="2">
    <source>
        <dbReference type="Proteomes" id="UP000652761"/>
    </source>
</evidence>
<comment type="caution">
    <text evidence="1">The sequence shown here is derived from an EMBL/GenBank/DDBJ whole genome shotgun (WGS) entry which is preliminary data.</text>
</comment>
<proteinExistence type="predicted"/>
<dbReference type="Proteomes" id="UP000652761">
    <property type="component" value="Unassembled WGS sequence"/>
</dbReference>
<evidence type="ECO:0000313" key="1">
    <source>
        <dbReference type="EMBL" id="MQM03338.1"/>
    </source>
</evidence>